<feature type="compositionally biased region" description="Basic and acidic residues" evidence="3">
    <location>
        <begin position="256"/>
        <end position="265"/>
    </location>
</feature>
<feature type="compositionally biased region" description="Basic and acidic residues" evidence="3">
    <location>
        <begin position="215"/>
        <end position="224"/>
    </location>
</feature>
<evidence type="ECO:0000313" key="5">
    <source>
        <dbReference type="EMBL" id="MDW8801985.1"/>
    </source>
</evidence>
<keyword evidence="2" id="KW-0560">Oxidoreductase</keyword>
<reference evidence="5 6" key="1">
    <citation type="submission" date="2023-04" db="EMBL/GenBank/DDBJ databases">
        <title>Clostridium tannerae sp. nov., isolated from the fecal material of an alpaca.</title>
        <authorList>
            <person name="Miller S."/>
            <person name="Hendry M."/>
            <person name="King J."/>
            <person name="Sankaranarayanan K."/>
            <person name="Lawson P.A."/>
        </authorList>
    </citation>
    <scope>NUCLEOTIDE SEQUENCE [LARGE SCALE GENOMIC DNA]</scope>
    <source>
        <strain evidence="5 6">A1-XYC3</strain>
    </source>
</reference>
<evidence type="ECO:0000313" key="6">
    <source>
        <dbReference type="Proteomes" id="UP001281656"/>
    </source>
</evidence>
<dbReference type="Gene3D" id="3.40.50.360">
    <property type="match status" value="1"/>
</dbReference>
<gene>
    <name evidence="5" type="ORF">P8V03_12580</name>
</gene>
<dbReference type="InterPro" id="IPR029039">
    <property type="entry name" value="Flavoprotein-like_sf"/>
</dbReference>
<dbReference type="RefSeq" id="WP_261670278.1">
    <property type="nucleotide sequence ID" value="NZ_JARUJP010000014.1"/>
</dbReference>
<organism evidence="5 6">
    <name type="scientific">Clostridium tanneri</name>
    <dbReference type="NCBI Taxonomy" id="3037988"/>
    <lineage>
        <taxon>Bacteria</taxon>
        <taxon>Bacillati</taxon>
        <taxon>Bacillota</taxon>
        <taxon>Clostridia</taxon>
        <taxon>Eubacteriales</taxon>
        <taxon>Clostridiaceae</taxon>
        <taxon>Clostridium</taxon>
    </lineage>
</organism>
<dbReference type="InterPro" id="IPR003680">
    <property type="entry name" value="Flavodoxin_fold"/>
</dbReference>
<dbReference type="PANTHER" id="PTHR10204">
    <property type="entry name" value="NAD P H OXIDOREDUCTASE-RELATED"/>
    <property type="match status" value="1"/>
</dbReference>
<evidence type="ECO:0000256" key="3">
    <source>
        <dbReference type="SAM" id="MobiDB-lite"/>
    </source>
</evidence>
<dbReference type="EMBL" id="JARUJP010000014">
    <property type="protein sequence ID" value="MDW8801985.1"/>
    <property type="molecule type" value="Genomic_DNA"/>
</dbReference>
<proteinExistence type="inferred from homology"/>
<dbReference type="PANTHER" id="PTHR10204:SF34">
    <property type="entry name" value="NAD(P)H DEHYDROGENASE [QUINONE] 1 ISOFORM 1"/>
    <property type="match status" value="1"/>
</dbReference>
<feature type="compositionally biased region" description="Low complexity" evidence="3">
    <location>
        <begin position="225"/>
        <end position="255"/>
    </location>
</feature>
<comment type="similarity">
    <text evidence="1">Belongs to the NAD(P)H dehydrogenase (quinone) family.</text>
</comment>
<comment type="caution">
    <text evidence="5">The sequence shown here is derived from an EMBL/GenBank/DDBJ whole genome shotgun (WGS) entry which is preliminary data.</text>
</comment>
<feature type="region of interest" description="Disordered" evidence="3">
    <location>
        <begin position="197"/>
        <end position="317"/>
    </location>
</feature>
<feature type="domain" description="Flavodoxin-like fold" evidence="4">
    <location>
        <begin position="1"/>
        <end position="187"/>
    </location>
</feature>
<evidence type="ECO:0000256" key="1">
    <source>
        <dbReference type="ARBA" id="ARBA00006252"/>
    </source>
</evidence>
<dbReference type="Proteomes" id="UP001281656">
    <property type="component" value="Unassembled WGS sequence"/>
</dbReference>
<feature type="compositionally biased region" description="Low complexity" evidence="3">
    <location>
        <begin position="198"/>
        <end position="214"/>
    </location>
</feature>
<name>A0ABU4JV19_9CLOT</name>
<sequence>MNHLIVYAHPNTNSFSNAVANAVKQFSIEQEYKTELRDLYSIGFDPVLKLPELQDIQSGNIPEDIKKEQNYIEWADIITFIYPLWWTGMPAMLKGYIDRVFSYGMAYSGGKNGKKGLLKDKKVFIFTPMGTAEDTYNSNGMLDALKQTCDTGIFTFCGMKVEQHIFLGEVSTTEEETRKQYLQSVVELLSKTLNCGVNQGNNDKSNKSNSNEVNNKNKESKGEGKSSSNNKESNKENSSQGNNDKGSQNNNQGSNSKDKQGDNKENNNQASNNANGQNNSEGSNNKNNENVKQESNNNSQGNNKDNKNNNSGNSGSS</sequence>
<evidence type="ECO:0000259" key="4">
    <source>
        <dbReference type="Pfam" id="PF02525"/>
    </source>
</evidence>
<dbReference type="InterPro" id="IPR051545">
    <property type="entry name" value="NAD(P)H_dehydrogenase_qn"/>
</dbReference>
<evidence type="ECO:0000256" key="2">
    <source>
        <dbReference type="ARBA" id="ARBA00023002"/>
    </source>
</evidence>
<dbReference type="SUPFAM" id="SSF52218">
    <property type="entry name" value="Flavoproteins"/>
    <property type="match status" value="1"/>
</dbReference>
<accession>A0ABU4JV19</accession>
<feature type="compositionally biased region" description="Low complexity" evidence="3">
    <location>
        <begin position="266"/>
        <end position="317"/>
    </location>
</feature>
<keyword evidence="6" id="KW-1185">Reference proteome</keyword>
<protein>
    <submittedName>
        <fullName evidence="5">NAD(P)H-dependent oxidoreductase</fullName>
    </submittedName>
</protein>
<dbReference type="Pfam" id="PF02525">
    <property type="entry name" value="Flavodoxin_2"/>
    <property type="match status" value="1"/>
</dbReference>